<evidence type="ECO:0000313" key="1">
    <source>
        <dbReference type="EMBL" id="KAK7843854.1"/>
    </source>
</evidence>
<comment type="caution">
    <text evidence="1">The sequence shown here is derived from an EMBL/GenBank/DDBJ whole genome shotgun (WGS) entry which is preliminary data.</text>
</comment>
<dbReference type="Proteomes" id="UP000237347">
    <property type="component" value="Unassembled WGS sequence"/>
</dbReference>
<accession>A0AAW0KYZ7</accession>
<evidence type="ECO:0000313" key="2">
    <source>
        <dbReference type="Proteomes" id="UP000237347"/>
    </source>
</evidence>
<protein>
    <submittedName>
        <fullName evidence="1">Uncharacterized protein</fullName>
    </submittedName>
</protein>
<sequence length="185" mass="20635">MLVWVLSPLARYDDEVDSFMLLIPSNSCHFLSACELNKRRKHIHYISHVRPLVGFSPSAVASQLCNSINTGKAFLVKINCWVNGLLKCILVKVHSTEPRWDSSSAFLPVISSIKITPKLYKSTLVVTRPVPAYSGARYPKVPASLVSTENFPSGASRTSPKSDTLARISSPRRMFDGFRSLWIKL</sequence>
<gene>
    <name evidence="1" type="ORF">CFP56_011867</name>
</gene>
<organism evidence="1 2">
    <name type="scientific">Quercus suber</name>
    <name type="common">Cork oak</name>
    <dbReference type="NCBI Taxonomy" id="58331"/>
    <lineage>
        <taxon>Eukaryota</taxon>
        <taxon>Viridiplantae</taxon>
        <taxon>Streptophyta</taxon>
        <taxon>Embryophyta</taxon>
        <taxon>Tracheophyta</taxon>
        <taxon>Spermatophyta</taxon>
        <taxon>Magnoliopsida</taxon>
        <taxon>eudicotyledons</taxon>
        <taxon>Gunneridae</taxon>
        <taxon>Pentapetalae</taxon>
        <taxon>rosids</taxon>
        <taxon>fabids</taxon>
        <taxon>Fagales</taxon>
        <taxon>Fagaceae</taxon>
        <taxon>Quercus</taxon>
    </lineage>
</organism>
<reference evidence="1 2" key="1">
    <citation type="journal article" date="2018" name="Sci. Data">
        <title>The draft genome sequence of cork oak.</title>
        <authorList>
            <person name="Ramos A.M."/>
            <person name="Usie A."/>
            <person name="Barbosa P."/>
            <person name="Barros P.M."/>
            <person name="Capote T."/>
            <person name="Chaves I."/>
            <person name="Simoes F."/>
            <person name="Abreu I."/>
            <person name="Carrasquinho I."/>
            <person name="Faro C."/>
            <person name="Guimaraes J.B."/>
            <person name="Mendonca D."/>
            <person name="Nobrega F."/>
            <person name="Rodrigues L."/>
            <person name="Saibo N.J.M."/>
            <person name="Varela M.C."/>
            <person name="Egas C."/>
            <person name="Matos J."/>
            <person name="Miguel C.M."/>
            <person name="Oliveira M.M."/>
            <person name="Ricardo C.P."/>
            <person name="Goncalves S."/>
        </authorList>
    </citation>
    <scope>NUCLEOTIDE SEQUENCE [LARGE SCALE GENOMIC DNA]</scope>
    <source>
        <strain evidence="2">cv. HL8</strain>
    </source>
</reference>
<dbReference type="EMBL" id="PKMF04000195">
    <property type="protein sequence ID" value="KAK7843854.1"/>
    <property type="molecule type" value="Genomic_DNA"/>
</dbReference>
<name>A0AAW0KYZ7_QUESU</name>
<proteinExistence type="predicted"/>
<dbReference type="AlphaFoldDB" id="A0AAW0KYZ7"/>
<keyword evidence="2" id="KW-1185">Reference proteome</keyword>